<dbReference type="SUPFAM" id="SSF46955">
    <property type="entry name" value="Putative DNA-binding domain"/>
    <property type="match status" value="1"/>
</dbReference>
<dbReference type="InterPro" id="IPR000551">
    <property type="entry name" value="MerR-type_HTH_dom"/>
</dbReference>
<organism evidence="4 5">
    <name type="scientific">Paenibacillus septentrionalis</name>
    <dbReference type="NCBI Taxonomy" id="429342"/>
    <lineage>
        <taxon>Bacteria</taxon>
        <taxon>Bacillati</taxon>
        <taxon>Bacillota</taxon>
        <taxon>Bacilli</taxon>
        <taxon>Bacillales</taxon>
        <taxon>Paenibacillaceae</taxon>
        <taxon>Paenibacillus</taxon>
    </lineage>
</organism>
<evidence type="ECO:0000256" key="2">
    <source>
        <dbReference type="SAM" id="Coils"/>
    </source>
</evidence>
<feature type="domain" description="HTH merR-type" evidence="3">
    <location>
        <begin position="1"/>
        <end position="70"/>
    </location>
</feature>
<dbReference type="SMART" id="SM00422">
    <property type="entry name" value="HTH_MERR"/>
    <property type="match status" value="1"/>
</dbReference>
<evidence type="ECO:0000256" key="1">
    <source>
        <dbReference type="ARBA" id="ARBA00023125"/>
    </source>
</evidence>
<dbReference type="PROSITE" id="PS00552">
    <property type="entry name" value="HTH_MERR_1"/>
    <property type="match status" value="1"/>
</dbReference>
<evidence type="ECO:0000259" key="3">
    <source>
        <dbReference type="PROSITE" id="PS50937"/>
    </source>
</evidence>
<dbReference type="EMBL" id="JBHSTE010000004">
    <property type="protein sequence ID" value="MFC6333371.1"/>
    <property type="molecule type" value="Genomic_DNA"/>
</dbReference>
<accession>A0ABW1V7G1</accession>
<protein>
    <submittedName>
        <fullName evidence="4">MerR family transcriptional regulator</fullName>
    </submittedName>
</protein>
<sequence length="251" mass="29402">MYTIGQFSKKTGVTIRALRYYDEKNLLKPAYISPAGRRYYEDQDLVTLQRILIFKYLGYALEDIQGMLMSSTHNLHDSLLQQKQEMLIKKAQLEKTIETLDHAIALSEKQEQVHTDIFLALIHDLIRGDEQKSYLKTFLPEDLVEDLYDFSNEELILLNKHFMAVGLKIKEAYRLQLTEEEVLPLLEELFAVIPQHIMDRIVEVSLQIDEQKLQLDSALFNMPFTKEEEKWLEPMIEKLSLWGEMSNESST</sequence>
<dbReference type="RefSeq" id="WP_379234787.1">
    <property type="nucleotide sequence ID" value="NZ_JBHSTE010000004.1"/>
</dbReference>
<feature type="coiled-coil region" evidence="2">
    <location>
        <begin position="76"/>
        <end position="110"/>
    </location>
</feature>
<dbReference type="CDD" id="cd01106">
    <property type="entry name" value="HTH_TipAL-Mta"/>
    <property type="match status" value="1"/>
</dbReference>
<dbReference type="InterPro" id="IPR009061">
    <property type="entry name" value="DNA-bd_dom_put_sf"/>
</dbReference>
<dbReference type="PANTHER" id="PTHR30204">
    <property type="entry name" value="REDOX-CYCLING DRUG-SENSING TRANSCRIPTIONAL ACTIVATOR SOXR"/>
    <property type="match status" value="1"/>
</dbReference>
<dbReference type="Proteomes" id="UP001596233">
    <property type="component" value="Unassembled WGS sequence"/>
</dbReference>
<keyword evidence="2" id="KW-0175">Coiled coil</keyword>
<comment type="caution">
    <text evidence="4">The sequence shown here is derived from an EMBL/GenBank/DDBJ whole genome shotgun (WGS) entry which is preliminary data.</text>
</comment>
<dbReference type="Pfam" id="PF13411">
    <property type="entry name" value="MerR_1"/>
    <property type="match status" value="1"/>
</dbReference>
<dbReference type="InterPro" id="IPR047057">
    <property type="entry name" value="MerR_fam"/>
</dbReference>
<dbReference type="PANTHER" id="PTHR30204:SF96">
    <property type="entry name" value="CHROMOSOME-ANCHORING PROTEIN RACA"/>
    <property type="match status" value="1"/>
</dbReference>
<evidence type="ECO:0000313" key="4">
    <source>
        <dbReference type="EMBL" id="MFC6333371.1"/>
    </source>
</evidence>
<gene>
    <name evidence="4" type="ORF">ACFP56_12150</name>
</gene>
<keyword evidence="5" id="KW-1185">Reference proteome</keyword>
<name>A0ABW1V7G1_9BACL</name>
<dbReference type="Gene3D" id="1.10.1660.10">
    <property type="match status" value="1"/>
</dbReference>
<dbReference type="Gene3D" id="6.10.250.360">
    <property type="match status" value="1"/>
</dbReference>
<evidence type="ECO:0000313" key="5">
    <source>
        <dbReference type="Proteomes" id="UP001596233"/>
    </source>
</evidence>
<dbReference type="PROSITE" id="PS50937">
    <property type="entry name" value="HTH_MERR_2"/>
    <property type="match status" value="1"/>
</dbReference>
<reference evidence="5" key="1">
    <citation type="journal article" date="2019" name="Int. J. Syst. Evol. Microbiol.">
        <title>The Global Catalogue of Microorganisms (GCM) 10K type strain sequencing project: providing services to taxonomists for standard genome sequencing and annotation.</title>
        <authorList>
            <consortium name="The Broad Institute Genomics Platform"/>
            <consortium name="The Broad Institute Genome Sequencing Center for Infectious Disease"/>
            <person name="Wu L."/>
            <person name="Ma J."/>
        </authorList>
    </citation>
    <scope>NUCLEOTIDE SEQUENCE [LARGE SCALE GENOMIC DNA]</scope>
    <source>
        <strain evidence="5">PCU 280</strain>
    </source>
</reference>
<keyword evidence="1" id="KW-0238">DNA-binding</keyword>
<dbReference type="PRINTS" id="PR00040">
    <property type="entry name" value="HTHMERR"/>
</dbReference>
<proteinExistence type="predicted"/>